<evidence type="ECO:0000313" key="8">
    <source>
        <dbReference type="EMBL" id="BDX08396.1"/>
    </source>
</evidence>
<dbReference type="SMART" id="SM00479">
    <property type="entry name" value="EXOIII"/>
    <property type="match status" value="1"/>
</dbReference>
<evidence type="ECO:0000256" key="5">
    <source>
        <dbReference type="ARBA" id="ARBA00070964"/>
    </source>
</evidence>
<gene>
    <name evidence="6 8" type="primary">orn</name>
    <name evidence="8" type="ORF">MACH26_39170</name>
</gene>
<sequence length="181" mass="20789">MSYSENNLVWMDLEMTGLDPDTCKVLEIATIVTDSQLNVLAEGPVMAIHQSDELLEGMDEWCTKTHGDSGLTERCRNSDITEDIAVQRTIEFLSQYVPKGVSPLCGNSISQDRRFLQKHMVELEEFFHYRIIDVSSVKELVRRWKPEVLEGLHKKGTHLAIDDIRESIAELQFYRAQIFTI</sequence>
<reference evidence="8" key="1">
    <citation type="submission" date="2023-01" db="EMBL/GenBank/DDBJ databases">
        <title>Complete genome sequence of Planctobacterium marinum strain Dej080120_11.</title>
        <authorList>
            <person name="Ueki S."/>
            <person name="Maruyama F."/>
        </authorList>
    </citation>
    <scope>NUCLEOTIDE SEQUENCE</scope>
    <source>
        <strain evidence="8">Dej080120_11</strain>
    </source>
</reference>
<dbReference type="KEGG" id="pmaw:MACH26_39170"/>
<feature type="active site" evidence="6">
    <location>
        <position position="129"/>
    </location>
</feature>
<dbReference type="PANTHER" id="PTHR11046">
    <property type="entry name" value="OLIGORIBONUCLEASE, MITOCHONDRIAL"/>
    <property type="match status" value="1"/>
</dbReference>
<keyword evidence="3 6" id="KW-0378">Hydrolase</keyword>
<dbReference type="InterPro" id="IPR012337">
    <property type="entry name" value="RNaseH-like_sf"/>
</dbReference>
<dbReference type="GO" id="GO:0005737">
    <property type="term" value="C:cytoplasm"/>
    <property type="evidence" value="ECO:0007669"/>
    <property type="project" value="UniProtKB-SubCell"/>
</dbReference>
<dbReference type="InterPro" id="IPR013520">
    <property type="entry name" value="Ribonucl_H"/>
</dbReference>
<dbReference type="AlphaFoldDB" id="A0AA48HP62"/>
<evidence type="ECO:0000256" key="3">
    <source>
        <dbReference type="ARBA" id="ARBA00022801"/>
    </source>
</evidence>
<organism evidence="8 9">
    <name type="scientific">Planctobacterium marinum</name>
    <dbReference type="NCBI Taxonomy" id="1631968"/>
    <lineage>
        <taxon>Bacteria</taxon>
        <taxon>Pseudomonadati</taxon>
        <taxon>Pseudomonadota</taxon>
        <taxon>Gammaproteobacteria</taxon>
        <taxon>Alteromonadales</taxon>
        <taxon>Alteromonadaceae</taxon>
        <taxon>Planctobacterium</taxon>
    </lineage>
</organism>
<keyword evidence="2 6" id="KW-0540">Nuclease</keyword>
<dbReference type="InterPro" id="IPR022894">
    <property type="entry name" value="Oligoribonuclease"/>
</dbReference>
<evidence type="ECO:0000259" key="7">
    <source>
        <dbReference type="SMART" id="SM00479"/>
    </source>
</evidence>
<dbReference type="Pfam" id="PF00929">
    <property type="entry name" value="RNase_T"/>
    <property type="match status" value="1"/>
</dbReference>
<dbReference type="SUPFAM" id="SSF53098">
    <property type="entry name" value="Ribonuclease H-like"/>
    <property type="match status" value="1"/>
</dbReference>
<dbReference type="PANTHER" id="PTHR11046:SF0">
    <property type="entry name" value="OLIGORIBONUCLEASE, MITOCHONDRIAL"/>
    <property type="match status" value="1"/>
</dbReference>
<evidence type="ECO:0000256" key="1">
    <source>
        <dbReference type="ARBA" id="ARBA00009921"/>
    </source>
</evidence>
<accession>A0AA48HP62</accession>
<dbReference type="GO" id="GO:0006259">
    <property type="term" value="P:DNA metabolic process"/>
    <property type="evidence" value="ECO:0007669"/>
    <property type="project" value="UniProtKB-ARBA"/>
</dbReference>
<dbReference type="CDD" id="cd06135">
    <property type="entry name" value="Orn"/>
    <property type="match status" value="1"/>
</dbReference>
<proteinExistence type="inferred from homology"/>
<dbReference type="Gene3D" id="3.30.420.10">
    <property type="entry name" value="Ribonuclease H-like superfamily/Ribonuclease H"/>
    <property type="match status" value="1"/>
</dbReference>
<comment type="similarity">
    <text evidence="1 6">Belongs to the oligoribonuclease family.</text>
</comment>
<protein>
    <recommendedName>
        <fullName evidence="5 6">Oligoribonuclease</fullName>
        <ecNumber evidence="6">3.1.-.-</ecNumber>
    </recommendedName>
</protein>
<evidence type="ECO:0000256" key="2">
    <source>
        <dbReference type="ARBA" id="ARBA00022722"/>
    </source>
</evidence>
<evidence type="ECO:0000313" key="9">
    <source>
        <dbReference type="Proteomes" id="UP001333710"/>
    </source>
</evidence>
<feature type="domain" description="Exonuclease" evidence="7">
    <location>
        <begin position="7"/>
        <end position="180"/>
    </location>
</feature>
<dbReference type="GO" id="GO:0000175">
    <property type="term" value="F:3'-5'-RNA exonuclease activity"/>
    <property type="evidence" value="ECO:0007669"/>
    <property type="project" value="InterPro"/>
</dbReference>
<keyword evidence="6" id="KW-0963">Cytoplasm</keyword>
<comment type="function">
    <text evidence="6">3'-to-5' exoribonuclease specific for small oligoribonucleotides.</text>
</comment>
<dbReference type="EC" id="3.1.-.-" evidence="6"/>
<dbReference type="RefSeq" id="WP_338294468.1">
    <property type="nucleotide sequence ID" value="NZ_AP027272.1"/>
</dbReference>
<dbReference type="EMBL" id="AP027272">
    <property type="protein sequence ID" value="BDX08396.1"/>
    <property type="molecule type" value="Genomic_DNA"/>
</dbReference>
<comment type="subcellular location">
    <subcellularLocation>
        <location evidence="6">Cytoplasm</location>
    </subcellularLocation>
</comment>
<dbReference type="HAMAP" id="MF_00045">
    <property type="entry name" value="Oligoribonuclease"/>
    <property type="match status" value="1"/>
</dbReference>
<dbReference type="NCBIfam" id="NF003765">
    <property type="entry name" value="PRK05359.1"/>
    <property type="match status" value="1"/>
</dbReference>
<dbReference type="Proteomes" id="UP001333710">
    <property type="component" value="Chromosome"/>
</dbReference>
<keyword evidence="4 6" id="KW-0269">Exonuclease</keyword>
<dbReference type="GO" id="GO:0003676">
    <property type="term" value="F:nucleic acid binding"/>
    <property type="evidence" value="ECO:0007669"/>
    <property type="project" value="InterPro"/>
</dbReference>
<evidence type="ECO:0000256" key="4">
    <source>
        <dbReference type="ARBA" id="ARBA00022839"/>
    </source>
</evidence>
<keyword evidence="9" id="KW-1185">Reference proteome</keyword>
<evidence type="ECO:0000256" key="6">
    <source>
        <dbReference type="HAMAP-Rule" id="MF_00045"/>
    </source>
</evidence>
<dbReference type="FunFam" id="3.30.420.10:FF:000003">
    <property type="entry name" value="Oligoribonuclease"/>
    <property type="match status" value="1"/>
</dbReference>
<dbReference type="InterPro" id="IPR036397">
    <property type="entry name" value="RNaseH_sf"/>
</dbReference>
<name>A0AA48HP62_9ALTE</name>